<dbReference type="Pfam" id="PF00130">
    <property type="entry name" value="C1_1"/>
    <property type="match status" value="1"/>
</dbReference>
<feature type="non-terminal residue" evidence="4">
    <location>
        <position position="88"/>
    </location>
</feature>
<dbReference type="InterPro" id="IPR046349">
    <property type="entry name" value="C1-like_sf"/>
</dbReference>
<proteinExistence type="predicted"/>
<dbReference type="SMART" id="SM00109">
    <property type="entry name" value="C1"/>
    <property type="match status" value="1"/>
</dbReference>
<dbReference type="EMBL" id="KZ989125">
    <property type="protein sequence ID" value="RKP28027.1"/>
    <property type="molecule type" value="Genomic_DNA"/>
</dbReference>
<dbReference type="OrthoDB" id="8783038at2759"/>
<evidence type="ECO:0000313" key="4">
    <source>
        <dbReference type="EMBL" id="RKP28027.1"/>
    </source>
</evidence>
<name>A0A4P9Z5W2_9FUNG</name>
<reference evidence="5" key="1">
    <citation type="journal article" date="2018" name="Nat. Microbiol.">
        <title>Leveraging single-cell genomics to expand the fungal tree of life.</title>
        <authorList>
            <person name="Ahrendt S.R."/>
            <person name="Quandt C.A."/>
            <person name="Ciobanu D."/>
            <person name="Clum A."/>
            <person name="Salamov A."/>
            <person name="Andreopoulos B."/>
            <person name="Cheng J.F."/>
            <person name="Woyke T."/>
            <person name="Pelin A."/>
            <person name="Henrissat B."/>
            <person name="Reynolds N.K."/>
            <person name="Benny G.L."/>
            <person name="Smith M.E."/>
            <person name="James T.Y."/>
            <person name="Grigoriev I.V."/>
        </authorList>
    </citation>
    <scope>NUCLEOTIDE SEQUENCE [LARGE SCALE GENOMIC DNA]</scope>
    <source>
        <strain evidence="5">Benny S71-1</strain>
    </source>
</reference>
<feature type="domain" description="Phorbol-ester/DAG-type" evidence="3">
    <location>
        <begin position="2"/>
        <end position="52"/>
    </location>
</feature>
<organism evidence="4 5">
    <name type="scientific">Syncephalis pseudoplumigaleata</name>
    <dbReference type="NCBI Taxonomy" id="1712513"/>
    <lineage>
        <taxon>Eukaryota</taxon>
        <taxon>Fungi</taxon>
        <taxon>Fungi incertae sedis</taxon>
        <taxon>Zoopagomycota</taxon>
        <taxon>Zoopagomycotina</taxon>
        <taxon>Zoopagomycetes</taxon>
        <taxon>Zoopagales</taxon>
        <taxon>Piptocephalidaceae</taxon>
        <taxon>Syncephalis</taxon>
    </lineage>
</organism>
<keyword evidence="5" id="KW-1185">Reference proteome</keyword>
<keyword evidence="1" id="KW-0479">Metal-binding</keyword>
<keyword evidence="2" id="KW-0862">Zinc</keyword>
<accession>A0A4P9Z5W2</accession>
<dbReference type="GO" id="GO:0046872">
    <property type="term" value="F:metal ion binding"/>
    <property type="evidence" value="ECO:0007669"/>
    <property type="project" value="UniProtKB-KW"/>
</dbReference>
<dbReference type="Proteomes" id="UP000278143">
    <property type="component" value="Unassembled WGS sequence"/>
</dbReference>
<evidence type="ECO:0000256" key="2">
    <source>
        <dbReference type="ARBA" id="ARBA00022833"/>
    </source>
</evidence>
<dbReference type="SUPFAM" id="SSF57889">
    <property type="entry name" value="Cysteine-rich domain"/>
    <property type="match status" value="1"/>
</dbReference>
<dbReference type="PROSITE" id="PS50081">
    <property type="entry name" value="ZF_DAG_PE_2"/>
    <property type="match status" value="1"/>
</dbReference>
<dbReference type="CDD" id="cd00029">
    <property type="entry name" value="C1"/>
    <property type="match status" value="1"/>
</dbReference>
<dbReference type="InterPro" id="IPR002219">
    <property type="entry name" value="PKC_DAG/PE"/>
</dbReference>
<dbReference type="PROSITE" id="PS00479">
    <property type="entry name" value="ZF_DAG_PE_1"/>
    <property type="match status" value="1"/>
</dbReference>
<sequence>MGHRFRSRKFDTPTACQLCHDPLWGSKQSALECWDCKLVSHKSCLPLVVTSCADQQKLALTRPVYFMATDAYDCRRWILGLEYFRKDI</sequence>
<evidence type="ECO:0000256" key="1">
    <source>
        <dbReference type="ARBA" id="ARBA00022723"/>
    </source>
</evidence>
<gene>
    <name evidence="4" type="ORF">SYNPS1DRAFT_4980</name>
</gene>
<evidence type="ECO:0000313" key="5">
    <source>
        <dbReference type="Proteomes" id="UP000278143"/>
    </source>
</evidence>
<protein>
    <recommendedName>
        <fullName evidence="3">Phorbol-ester/DAG-type domain-containing protein</fullName>
    </recommendedName>
</protein>
<dbReference type="Gene3D" id="3.30.60.20">
    <property type="match status" value="1"/>
</dbReference>
<dbReference type="AlphaFoldDB" id="A0A4P9Z5W2"/>
<evidence type="ECO:0000259" key="3">
    <source>
        <dbReference type="PROSITE" id="PS50081"/>
    </source>
</evidence>